<keyword evidence="2" id="KW-0472">Membrane</keyword>
<proteinExistence type="predicted"/>
<comment type="caution">
    <text evidence="3">The sequence shown here is derived from an EMBL/GenBank/DDBJ whole genome shotgun (WGS) entry which is preliminary data.</text>
</comment>
<dbReference type="OrthoDB" id="7452664at2"/>
<dbReference type="EMBL" id="ATHL01000014">
    <property type="protein sequence ID" value="EQB19446.1"/>
    <property type="molecule type" value="Genomic_DNA"/>
</dbReference>
<dbReference type="Proteomes" id="UP000015527">
    <property type="component" value="Unassembled WGS sequence"/>
</dbReference>
<accession>T0HSW2</accession>
<evidence type="ECO:0000256" key="1">
    <source>
        <dbReference type="SAM" id="MobiDB-lite"/>
    </source>
</evidence>
<dbReference type="PATRIC" id="fig|1096930.3.peg.310"/>
<evidence type="ECO:0000313" key="4">
    <source>
        <dbReference type="Proteomes" id="UP000015527"/>
    </source>
</evidence>
<evidence type="ECO:0000256" key="2">
    <source>
        <dbReference type="SAM" id="Phobius"/>
    </source>
</evidence>
<organism evidence="3 4">
    <name type="scientific">Novosphingobium lindaniclasticum LE124</name>
    <dbReference type="NCBI Taxonomy" id="1096930"/>
    <lineage>
        <taxon>Bacteria</taxon>
        <taxon>Pseudomonadati</taxon>
        <taxon>Pseudomonadota</taxon>
        <taxon>Alphaproteobacteria</taxon>
        <taxon>Sphingomonadales</taxon>
        <taxon>Sphingomonadaceae</taxon>
        <taxon>Novosphingobium</taxon>
    </lineage>
</organism>
<feature type="transmembrane region" description="Helical" evidence="2">
    <location>
        <begin position="53"/>
        <end position="76"/>
    </location>
</feature>
<sequence>MQDQHFMQQWNAGHDWFSEGLGNGLTEKAKARFRRGSPRQERPESPLARRARLTGIGVIGGILAGASLGMVAPLVLASDCPQAPPEAARSCTQAALA</sequence>
<keyword evidence="2" id="KW-1133">Transmembrane helix</keyword>
<name>T0HSW2_9SPHN</name>
<keyword evidence="2" id="KW-0812">Transmembrane</keyword>
<evidence type="ECO:0000313" key="3">
    <source>
        <dbReference type="EMBL" id="EQB19446.1"/>
    </source>
</evidence>
<keyword evidence="4" id="KW-1185">Reference proteome</keyword>
<feature type="region of interest" description="Disordered" evidence="1">
    <location>
        <begin position="27"/>
        <end position="48"/>
    </location>
</feature>
<dbReference type="RefSeq" id="WP_021232299.1">
    <property type="nucleotide sequence ID" value="NZ_ATHL01000014.1"/>
</dbReference>
<gene>
    <name evidence="3" type="ORF">L284_01585</name>
</gene>
<dbReference type="AlphaFoldDB" id="T0HSW2"/>
<protein>
    <submittedName>
        <fullName evidence="3">Uncharacterized protein</fullName>
    </submittedName>
</protein>
<reference evidence="3 4" key="1">
    <citation type="journal article" date="2013" name="Genome Announc.">
        <title>Genome Sequence of Novosphingobium lindaniclasticum LE124T, Isolated from a Hexachlorocyclohexane Dumpsite.</title>
        <authorList>
            <person name="Saxena A."/>
            <person name="Nayyar N."/>
            <person name="Sangwan N."/>
            <person name="Kumari R."/>
            <person name="Khurana J.P."/>
            <person name="Lal R."/>
        </authorList>
    </citation>
    <scope>NUCLEOTIDE SEQUENCE [LARGE SCALE GENOMIC DNA]</scope>
    <source>
        <strain evidence="3 4">LE124</strain>
    </source>
</reference>